<comment type="caution">
    <text evidence="6">The sequence shown here is derived from an EMBL/GenBank/DDBJ whole genome shotgun (WGS) entry which is preliminary data.</text>
</comment>
<dbReference type="AlphaFoldDB" id="A0AB34KKD1"/>
<keyword evidence="2" id="KW-0378">Hydrolase</keyword>
<keyword evidence="3" id="KW-0472">Membrane</keyword>
<feature type="compositionally biased region" description="Polar residues" evidence="4">
    <location>
        <begin position="49"/>
        <end position="60"/>
    </location>
</feature>
<dbReference type="PANTHER" id="PTHR45738:SF5">
    <property type="entry name" value="POLYPHOSPHOINOSITIDE PHOSPHATASE"/>
    <property type="match status" value="1"/>
</dbReference>
<dbReference type="RefSeq" id="XP_069226536.1">
    <property type="nucleotide sequence ID" value="XM_069376152.1"/>
</dbReference>
<evidence type="ECO:0000256" key="3">
    <source>
        <dbReference type="ARBA" id="ARBA00023136"/>
    </source>
</evidence>
<feature type="compositionally biased region" description="Basic and acidic residues" evidence="4">
    <location>
        <begin position="14"/>
        <end position="31"/>
    </location>
</feature>
<evidence type="ECO:0000313" key="6">
    <source>
        <dbReference type="EMBL" id="KAL1583429.1"/>
    </source>
</evidence>
<dbReference type="GO" id="GO:0012505">
    <property type="term" value="C:endomembrane system"/>
    <property type="evidence" value="ECO:0007669"/>
    <property type="project" value="UniProtKB-SubCell"/>
</dbReference>
<dbReference type="PROSITE" id="PS50275">
    <property type="entry name" value="SAC"/>
    <property type="match status" value="1"/>
</dbReference>
<evidence type="ECO:0000313" key="7">
    <source>
        <dbReference type="Proteomes" id="UP000803884"/>
    </source>
</evidence>
<evidence type="ECO:0000259" key="5">
    <source>
        <dbReference type="PROSITE" id="PS50275"/>
    </source>
</evidence>
<keyword evidence="7" id="KW-1185">Reference proteome</keyword>
<evidence type="ECO:0000256" key="2">
    <source>
        <dbReference type="ARBA" id="ARBA00022801"/>
    </source>
</evidence>
<dbReference type="Pfam" id="PF02383">
    <property type="entry name" value="Syja_N"/>
    <property type="match status" value="1"/>
</dbReference>
<evidence type="ECO:0000256" key="1">
    <source>
        <dbReference type="ARBA" id="ARBA00004308"/>
    </source>
</evidence>
<feature type="compositionally biased region" description="Low complexity" evidence="4">
    <location>
        <begin position="850"/>
        <end position="865"/>
    </location>
</feature>
<dbReference type="GO" id="GO:0043813">
    <property type="term" value="F:phosphatidylinositol-3,5-bisphosphate 5-phosphatase activity"/>
    <property type="evidence" value="ECO:0007669"/>
    <property type="project" value="InterPro"/>
</dbReference>
<feature type="region of interest" description="Disordered" evidence="4">
    <location>
        <begin position="1"/>
        <end position="119"/>
    </location>
</feature>
<dbReference type="EMBL" id="JAAQHG020000035">
    <property type="protein sequence ID" value="KAL1583429.1"/>
    <property type="molecule type" value="Genomic_DNA"/>
</dbReference>
<dbReference type="GeneID" id="96008990"/>
<feature type="region of interest" description="Disordered" evidence="4">
    <location>
        <begin position="767"/>
        <end position="872"/>
    </location>
</feature>
<feature type="domain" description="SAC" evidence="5">
    <location>
        <begin position="263"/>
        <end position="621"/>
    </location>
</feature>
<comment type="subcellular location">
    <subcellularLocation>
        <location evidence="1">Endomembrane system</location>
    </subcellularLocation>
</comment>
<gene>
    <name evidence="6" type="ORF">WHR41_07548</name>
</gene>
<dbReference type="InterPro" id="IPR002013">
    <property type="entry name" value="SAC_dom"/>
</dbReference>
<sequence>MDQGPVDAGPSTHSEYEPPSRPESPEYDKPAYVRSSSTRRSEGERSYDFNGTTADGSTSDFPGEYGDDSVDPSDDPPLYARVGATTEDFTGGVSPEDSGHTSTSVEDTDEGVKSSGPHHHRMHKYTLYETSARYWIVGADITETLFKLLRVDRTSAPGQINIFEDDTVYERQQLNEVLTSIDVGNKATGGLKLKCVFWGLLGFIRFTESYYMLIITKRQQVAMIGGHYVYQVEGTELVPLTTGSSSRFSSNRNPEEARFLGILNNLDLSRSFYFSYSYNITRSLQHNIIRQRTSLNEGKYSFGHDFNGMFVWNHHLLKPARHALKLPHDWCVPIIHGFIDQAALDIFGRAVYITIIGRRSRFFAGARFLKRGINDMGYVANDVETEQIVSEMLTTSFHAPGPRLFTNPNWTSYVHHRGSIPLYWTQDNSGVTPKPNIDLNLQDPFYQPAALHFDNLFERYGCPIYVLNLIKSRERTPRESKLLYEFQHCVEFLNQSLPEDKKIMYKAFDMSRASKTRGGDVIGNLEVIAEEILRTTGFFHNGDSDYDEPHVQNGIARTNCIDCLDRTNAAQFVIGKCAFGKQLQALGVLAAEEVDYDTDAVNIFTHMFHDHGDTIAVQYGGSHLVNTMATYRKLNHWQSHSRDMVESFKRYYHNSFLDNQRQEAYNLFLGNYIWAKGQPMLWDLVTDYYLHHSDPRAWLERQRRDYFLWYTPAFLEPRALPPVLYPPTKQFTSNVYDYDDYWMEYYRPYTLSSFLKMYPFRMNNTNRYLPDRPHSRDSKSFDFSPFKPRLDPHRQPPGPESPEKPRPPRKGVKILDPYDEAPEPNSPRDALRPPTAPREDKPSILREPSAKLSLSLPSSATTSKTFDSASGMPADKAQMHLWTLNQYHTQSLNPSVTDAEAAEYSRYIAHPLTLPLVTTSDVPSDANIEYVEYVQRAGGFGGGDAMGEELRWEEGDGDDGVDEQEVREFEEFVAGREEPLTVTDEDGGKKRYKAYKQWLRGKSLFKQSKVDPEYTAGV</sequence>
<proteinExistence type="predicted"/>
<reference evidence="6 7" key="1">
    <citation type="journal article" date="2020" name="Microbiol. Resour. Announc.">
        <title>Draft Genome Sequence of a Cladosporium Species Isolated from the Mesophotic Ascidian Didemnum maculosum.</title>
        <authorList>
            <person name="Gioti A."/>
            <person name="Siaperas R."/>
            <person name="Nikolaivits E."/>
            <person name="Le Goff G."/>
            <person name="Ouazzani J."/>
            <person name="Kotoulas G."/>
            <person name="Topakas E."/>
        </authorList>
    </citation>
    <scope>NUCLEOTIDE SEQUENCE [LARGE SCALE GENOMIC DNA]</scope>
    <source>
        <strain evidence="6 7">TM138-S3</strain>
    </source>
</reference>
<dbReference type="GO" id="GO:0046856">
    <property type="term" value="P:phosphatidylinositol dephosphorylation"/>
    <property type="evidence" value="ECO:0007669"/>
    <property type="project" value="InterPro"/>
</dbReference>
<feature type="compositionally biased region" description="Basic and acidic residues" evidence="4">
    <location>
        <begin position="769"/>
        <end position="780"/>
    </location>
</feature>
<accession>A0AB34KKD1</accession>
<dbReference type="Proteomes" id="UP000803884">
    <property type="component" value="Unassembled WGS sequence"/>
</dbReference>
<feature type="compositionally biased region" description="Acidic residues" evidence="4">
    <location>
        <begin position="65"/>
        <end position="74"/>
    </location>
</feature>
<dbReference type="InterPro" id="IPR043573">
    <property type="entry name" value="Fig4-like"/>
</dbReference>
<name>A0AB34KKD1_9PEZI</name>
<protein>
    <recommendedName>
        <fullName evidence="5">SAC domain-containing protein</fullName>
    </recommendedName>
</protein>
<organism evidence="6 7">
    <name type="scientific">Cladosporium halotolerans</name>
    <dbReference type="NCBI Taxonomy" id="1052096"/>
    <lineage>
        <taxon>Eukaryota</taxon>
        <taxon>Fungi</taxon>
        <taxon>Dikarya</taxon>
        <taxon>Ascomycota</taxon>
        <taxon>Pezizomycotina</taxon>
        <taxon>Dothideomycetes</taxon>
        <taxon>Dothideomycetidae</taxon>
        <taxon>Cladosporiales</taxon>
        <taxon>Cladosporiaceae</taxon>
        <taxon>Cladosporium</taxon>
    </lineage>
</organism>
<dbReference type="PANTHER" id="PTHR45738">
    <property type="entry name" value="POLYPHOSPHOINOSITIDE PHOSPHATASE"/>
    <property type="match status" value="1"/>
</dbReference>
<evidence type="ECO:0000256" key="4">
    <source>
        <dbReference type="SAM" id="MobiDB-lite"/>
    </source>
</evidence>